<reference evidence="3" key="1">
    <citation type="journal article" date="2017" name="Nat. Microbiol.">
        <title>Global analysis of biosynthetic gene clusters reveals vast potential of secondary metabolite production in Penicillium species.</title>
        <authorList>
            <person name="Nielsen J.C."/>
            <person name="Grijseels S."/>
            <person name="Prigent S."/>
            <person name="Ji B."/>
            <person name="Dainat J."/>
            <person name="Nielsen K.F."/>
            <person name="Frisvad J.C."/>
            <person name="Workman M."/>
            <person name="Nielsen J."/>
        </authorList>
    </citation>
    <scope>NUCLEOTIDE SEQUENCE [LARGE SCALE GENOMIC DNA]</scope>
    <source>
        <strain evidence="3">IBT 29486</strain>
    </source>
</reference>
<organism evidence="2 3">
    <name type="scientific">Penicillium vulpinum</name>
    <dbReference type="NCBI Taxonomy" id="29845"/>
    <lineage>
        <taxon>Eukaryota</taxon>
        <taxon>Fungi</taxon>
        <taxon>Dikarya</taxon>
        <taxon>Ascomycota</taxon>
        <taxon>Pezizomycotina</taxon>
        <taxon>Eurotiomycetes</taxon>
        <taxon>Eurotiomycetidae</taxon>
        <taxon>Eurotiales</taxon>
        <taxon>Aspergillaceae</taxon>
        <taxon>Penicillium</taxon>
    </lineage>
</organism>
<dbReference type="OrthoDB" id="5424209at2759"/>
<feature type="region of interest" description="Disordered" evidence="1">
    <location>
        <begin position="1"/>
        <end position="28"/>
    </location>
</feature>
<proteinExistence type="predicted"/>
<dbReference type="EMBL" id="MDYP01000024">
    <property type="protein sequence ID" value="OQE05413.1"/>
    <property type="molecule type" value="Genomic_DNA"/>
</dbReference>
<dbReference type="Proteomes" id="UP000191518">
    <property type="component" value="Unassembled WGS sequence"/>
</dbReference>
<evidence type="ECO:0000313" key="3">
    <source>
        <dbReference type="Proteomes" id="UP000191518"/>
    </source>
</evidence>
<protein>
    <submittedName>
        <fullName evidence="2">Uncharacterized protein</fullName>
    </submittedName>
</protein>
<evidence type="ECO:0000313" key="2">
    <source>
        <dbReference type="EMBL" id="OQE05413.1"/>
    </source>
</evidence>
<keyword evidence="3" id="KW-1185">Reference proteome</keyword>
<dbReference type="STRING" id="29845.A0A1V6RVI1"/>
<comment type="caution">
    <text evidence="2">The sequence shown here is derived from an EMBL/GenBank/DDBJ whole genome shotgun (WGS) entry which is preliminary data.</text>
</comment>
<accession>A0A1V6RVI1</accession>
<sequence length="221" mass="25359">MVEQWHKNGIKPSDTMARELKVDHPSPRAIRDKTRALEKEIDRIQTPNYKLNEELLSYDQELRKSDEKKHLKAKEQLLNRQAFLHDIQTFDPGFGRVWAASGLKVGQAPSIDGGNNVLPRIYDWALIEIPRERMGNNITPERHRLKQSPLPKLDETLELCISGQKSGYSEGYFYSLRPARVHHEIIGGKKVITTKIEHLVIANGDNGPFFSKRRDSGSLVW</sequence>
<name>A0A1V6RVI1_9EURO</name>
<gene>
    <name evidence="2" type="ORF">PENVUL_c024G08653</name>
</gene>
<feature type="compositionally biased region" description="Basic and acidic residues" evidence="1">
    <location>
        <begin position="16"/>
        <end position="28"/>
    </location>
</feature>
<evidence type="ECO:0000256" key="1">
    <source>
        <dbReference type="SAM" id="MobiDB-lite"/>
    </source>
</evidence>
<dbReference type="AlphaFoldDB" id="A0A1V6RVI1"/>